<evidence type="ECO:0008006" key="5">
    <source>
        <dbReference type="Google" id="ProtNLM"/>
    </source>
</evidence>
<reference evidence="3" key="1">
    <citation type="journal article" date="2019" name="bioRxiv">
        <title>The Genome of the Zebra Mussel, Dreissena polymorpha: A Resource for Invasive Species Research.</title>
        <authorList>
            <person name="McCartney M.A."/>
            <person name="Auch B."/>
            <person name="Kono T."/>
            <person name="Mallez S."/>
            <person name="Zhang Y."/>
            <person name="Obille A."/>
            <person name="Becker A."/>
            <person name="Abrahante J.E."/>
            <person name="Garbe J."/>
            <person name="Badalamenti J.P."/>
            <person name="Herman A."/>
            <person name="Mangelson H."/>
            <person name="Liachko I."/>
            <person name="Sullivan S."/>
            <person name="Sone E.D."/>
            <person name="Koren S."/>
            <person name="Silverstein K.A.T."/>
            <person name="Beckman K.B."/>
            <person name="Gohl D.M."/>
        </authorList>
    </citation>
    <scope>NUCLEOTIDE SEQUENCE</scope>
    <source>
        <strain evidence="3">Duluth1</strain>
        <tissue evidence="3">Whole animal</tissue>
    </source>
</reference>
<evidence type="ECO:0000313" key="3">
    <source>
        <dbReference type="EMBL" id="KAH3779792.1"/>
    </source>
</evidence>
<sequence length="81" mass="8667">MALTSIVCCLHLPFSACFSPSDVHGGSVNFPNNSDYHDLSRLTLRCATLVSANCSLNAMSGQLAADERRSTAQSADYSRVL</sequence>
<feature type="compositionally biased region" description="Polar residues" evidence="1">
    <location>
        <begin position="71"/>
        <end position="81"/>
    </location>
</feature>
<dbReference type="EMBL" id="JAIWYP010000008">
    <property type="protein sequence ID" value="KAH3779792.1"/>
    <property type="molecule type" value="Genomic_DNA"/>
</dbReference>
<dbReference type="AlphaFoldDB" id="A0A9D4EKT6"/>
<feature type="signal peptide" evidence="2">
    <location>
        <begin position="1"/>
        <end position="17"/>
    </location>
</feature>
<accession>A0A9D4EKT6</accession>
<gene>
    <name evidence="3" type="ORF">DPMN_157598</name>
</gene>
<proteinExistence type="predicted"/>
<organism evidence="3 4">
    <name type="scientific">Dreissena polymorpha</name>
    <name type="common">Zebra mussel</name>
    <name type="synonym">Mytilus polymorpha</name>
    <dbReference type="NCBI Taxonomy" id="45954"/>
    <lineage>
        <taxon>Eukaryota</taxon>
        <taxon>Metazoa</taxon>
        <taxon>Spiralia</taxon>
        <taxon>Lophotrochozoa</taxon>
        <taxon>Mollusca</taxon>
        <taxon>Bivalvia</taxon>
        <taxon>Autobranchia</taxon>
        <taxon>Heteroconchia</taxon>
        <taxon>Euheterodonta</taxon>
        <taxon>Imparidentia</taxon>
        <taxon>Neoheterodontei</taxon>
        <taxon>Myida</taxon>
        <taxon>Dreissenoidea</taxon>
        <taxon>Dreissenidae</taxon>
        <taxon>Dreissena</taxon>
    </lineage>
</organism>
<evidence type="ECO:0000256" key="2">
    <source>
        <dbReference type="SAM" id="SignalP"/>
    </source>
</evidence>
<keyword evidence="4" id="KW-1185">Reference proteome</keyword>
<dbReference type="Proteomes" id="UP000828390">
    <property type="component" value="Unassembled WGS sequence"/>
</dbReference>
<keyword evidence="2" id="KW-0732">Signal</keyword>
<evidence type="ECO:0000313" key="4">
    <source>
        <dbReference type="Proteomes" id="UP000828390"/>
    </source>
</evidence>
<evidence type="ECO:0000256" key="1">
    <source>
        <dbReference type="SAM" id="MobiDB-lite"/>
    </source>
</evidence>
<feature type="chain" id="PRO_5038877080" description="Secreted protein" evidence="2">
    <location>
        <begin position="18"/>
        <end position="81"/>
    </location>
</feature>
<name>A0A9D4EKT6_DREPO</name>
<feature type="region of interest" description="Disordered" evidence="1">
    <location>
        <begin position="62"/>
        <end position="81"/>
    </location>
</feature>
<protein>
    <recommendedName>
        <fullName evidence="5">Secreted protein</fullName>
    </recommendedName>
</protein>
<comment type="caution">
    <text evidence="3">The sequence shown here is derived from an EMBL/GenBank/DDBJ whole genome shotgun (WGS) entry which is preliminary data.</text>
</comment>
<reference evidence="3" key="2">
    <citation type="submission" date="2020-11" db="EMBL/GenBank/DDBJ databases">
        <authorList>
            <person name="McCartney M.A."/>
            <person name="Auch B."/>
            <person name="Kono T."/>
            <person name="Mallez S."/>
            <person name="Becker A."/>
            <person name="Gohl D.M."/>
            <person name="Silverstein K.A.T."/>
            <person name="Koren S."/>
            <person name="Bechman K.B."/>
            <person name="Herman A."/>
            <person name="Abrahante J.E."/>
            <person name="Garbe J."/>
        </authorList>
    </citation>
    <scope>NUCLEOTIDE SEQUENCE</scope>
    <source>
        <strain evidence="3">Duluth1</strain>
        <tissue evidence="3">Whole animal</tissue>
    </source>
</reference>